<evidence type="ECO:0000313" key="7">
    <source>
        <dbReference type="Proteomes" id="UP000664761"/>
    </source>
</evidence>
<dbReference type="Pfam" id="PF01614">
    <property type="entry name" value="IclR_C"/>
    <property type="match status" value="1"/>
</dbReference>
<evidence type="ECO:0000259" key="5">
    <source>
        <dbReference type="PROSITE" id="PS51078"/>
    </source>
</evidence>
<dbReference type="InterPro" id="IPR029016">
    <property type="entry name" value="GAF-like_dom_sf"/>
</dbReference>
<dbReference type="InterPro" id="IPR050707">
    <property type="entry name" value="HTH_MetabolicPath_Reg"/>
</dbReference>
<organism evidence="6 7">
    <name type="scientific">Sneathiella sedimenti</name>
    <dbReference type="NCBI Taxonomy" id="2816034"/>
    <lineage>
        <taxon>Bacteria</taxon>
        <taxon>Pseudomonadati</taxon>
        <taxon>Pseudomonadota</taxon>
        <taxon>Alphaproteobacteria</taxon>
        <taxon>Sneathiellales</taxon>
        <taxon>Sneathiellaceae</taxon>
        <taxon>Sneathiella</taxon>
    </lineage>
</organism>
<dbReference type="EMBL" id="JAFLNC010000001">
    <property type="protein sequence ID" value="MBO0332377.1"/>
    <property type="molecule type" value="Genomic_DNA"/>
</dbReference>
<dbReference type="PANTHER" id="PTHR30136">
    <property type="entry name" value="HELIX-TURN-HELIX TRANSCRIPTIONAL REGULATOR, ICLR FAMILY"/>
    <property type="match status" value="1"/>
</dbReference>
<evidence type="ECO:0000313" key="6">
    <source>
        <dbReference type="EMBL" id="MBO0332377.1"/>
    </source>
</evidence>
<dbReference type="SUPFAM" id="SSF55781">
    <property type="entry name" value="GAF domain-like"/>
    <property type="match status" value="1"/>
</dbReference>
<dbReference type="PROSITE" id="PS51077">
    <property type="entry name" value="HTH_ICLR"/>
    <property type="match status" value="1"/>
</dbReference>
<gene>
    <name evidence="6" type="ORF">J0X12_02045</name>
</gene>
<reference evidence="6 7" key="1">
    <citation type="submission" date="2021-03" db="EMBL/GenBank/DDBJ databases">
        <title>Sneathiella sp. CAU 1612 isolated from Kang Won-do.</title>
        <authorList>
            <person name="Kim W."/>
        </authorList>
    </citation>
    <scope>NUCLEOTIDE SEQUENCE [LARGE SCALE GENOMIC DNA]</scope>
    <source>
        <strain evidence="6 7">CAU 1612</strain>
    </source>
</reference>
<dbReference type="Gene3D" id="3.30.450.40">
    <property type="match status" value="1"/>
</dbReference>
<protein>
    <submittedName>
        <fullName evidence="6">Helix-turn-helix domain-containing protein</fullName>
    </submittedName>
</protein>
<keyword evidence="1" id="KW-0805">Transcription regulation</keyword>
<keyword evidence="7" id="KW-1185">Reference proteome</keyword>
<accession>A0ABS3F1I4</accession>
<dbReference type="InterPro" id="IPR014757">
    <property type="entry name" value="Tscrpt_reg_IclR_C"/>
</dbReference>
<dbReference type="Gene3D" id="1.10.10.10">
    <property type="entry name" value="Winged helix-like DNA-binding domain superfamily/Winged helix DNA-binding domain"/>
    <property type="match status" value="1"/>
</dbReference>
<keyword evidence="3" id="KW-0804">Transcription</keyword>
<dbReference type="InterPro" id="IPR005471">
    <property type="entry name" value="Tscrpt_reg_IclR_N"/>
</dbReference>
<keyword evidence="2" id="KW-0238">DNA-binding</keyword>
<name>A0ABS3F1I4_9PROT</name>
<dbReference type="SMART" id="SM00346">
    <property type="entry name" value="HTH_ICLR"/>
    <property type="match status" value="1"/>
</dbReference>
<feature type="domain" description="IclR-ED" evidence="5">
    <location>
        <begin position="91"/>
        <end position="274"/>
    </location>
</feature>
<dbReference type="PANTHER" id="PTHR30136:SF24">
    <property type="entry name" value="HTH-TYPE TRANSCRIPTIONAL REPRESSOR ALLR"/>
    <property type="match status" value="1"/>
</dbReference>
<dbReference type="RefSeq" id="WP_207041560.1">
    <property type="nucleotide sequence ID" value="NZ_JAFLNC010000001.1"/>
</dbReference>
<dbReference type="InterPro" id="IPR036388">
    <property type="entry name" value="WH-like_DNA-bd_sf"/>
</dbReference>
<evidence type="ECO:0000256" key="2">
    <source>
        <dbReference type="ARBA" id="ARBA00023125"/>
    </source>
</evidence>
<dbReference type="PROSITE" id="PS51078">
    <property type="entry name" value="ICLR_ED"/>
    <property type="match status" value="1"/>
</dbReference>
<sequence>MELISHYGTKRMVQAETANTVSVRTGQVQSLTRALSILNVIAENPPGLSLTAIAKSLTLAPSTTHRLLTTLQEERYVQYDRDSSRWQIAMQAFVTGNGFLVSRDLVTVARPYMRRLMELSGETVNLAIADGGKVIYLAQVESREMMRVFSKPGNSVPMHCSGVGKAILMAMGARDVARIIETQSLIKLTDKTITDPKLLYDELSSSRKLGFAVDDEEHAIGLRCAAAIIYDEHAEPLAGLSISGPAARISKDRLLELGRITVEVATEITAALGGRPPG</sequence>
<dbReference type="Proteomes" id="UP000664761">
    <property type="component" value="Unassembled WGS sequence"/>
</dbReference>
<dbReference type="InterPro" id="IPR036390">
    <property type="entry name" value="WH_DNA-bd_sf"/>
</dbReference>
<evidence type="ECO:0000256" key="3">
    <source>
        <dbReference type="ARBA" id="ARBA00023163"/>
    </source>
</evidence>
<proteinExistence type="predicted"/>
<dbReference type="SUPFAM" id="SSF46785">
    <property type="entry name" value="Winged helix' DNA-binding domain"/>
    <property type="match status" value="1"/>
</dbReference>
<dbReference type="Pfam" id="PF09339">
    <property type="entry name" value="HTH_IclR"/>
    <property type="match status" value="1"/>
</dbReference>
<feature type="domain" description="HTH iclR-type" evidence="4">
    <location>
        <begin position="28"/>
        <end position="90"/>
    </location>
</feature>
<evidence type="ECO:0000259" key="4">
    <source>
        <dbReference type="PROSITE" id="PS51077"/>
    </source>
</evidence>
<evidence type="ECO:0000256" key="1">
    <source>
        <dbReference type="ARBA" id="ARBA00023015"/>
    </source>
</evidence>
<comment type="caution">
    <text evidence="6">The sequence shown here is derived from an EMBL/GenBank/DDBJ whole genome shotgun (WGS) entry which is preliminary data.</text>
</comment>